<dbReference type="InterPro" id="IPR000917">
    <property type="entry name" value="Sulfatase_N"/>
</dbReference>
<keyword evidence="5 8" id="KW-1133">Transmembrane helix</keyword>
<dbReference type="InterPro" id="IPR040423">
    <property type="entry name" value="PEA_transferase"/>
</dbReference>
<keyword evidence="6 8" id="KW-0472">Membrane</keyword>
<feature type="transmembrane region" description="Helical" evidence="8">
    <location>
        <begin position="48"/>
        <end position="70"/>
    </location>
</feature>
<dbReference type="OrthoDB" id="9786870at2"/>
<keyword evidence="4 8" id="KW-0812">Transmembrane</keyword>
<evidence type="ECO:0000256" key="8">
    <source>
        <dbReference type="SAM" id="Phobius"/>
    </source>
</evidence>
<reference evidence="10 11" key="1">
    <citation type="submission" date="2016-11" db="EMBL/GenBank/DDBJ databases">
        <authorList>
            <person name="Jaros S."/>
            <person name="Januszkiewicz K."/>
            <person name="Wedrychowicz H."/>
        </authorList>
    </citation>
    <scope>NUCLEOTIDE SEQUENCE [LARGE SCALE GENOMIC DNA]</scope>
    <source>
        <strain evidence="10">NVI 5450</strain>
    </source>
</reference>
<evidence type="ECO:0000256" key="7">
    <source>
        <dbReference type="ARBA" id="ARBA00038481"/>
    </source>
</evidence>
<feature type="transmembrane region" description="Helical" evidence="8">
    <location>
        <begin position="119"/>
        <end position="140"/>
    </location>
</feature>
<comment type="similarity">
    <text evidence="7">Belongs to the phosphoethanolamine transferase family.</text>
</comment>
<dbReference type="EMBL" id="FPLD01000036">
    <property type="protein sequence ID" value="SGY89503.1"/>
    <property type="molecule type" value="Genomic_DNA"/>
</dbReference>
<keyword evidence="3" id="KW-0808">Transferase</keyword>
<dbReference type="Proteomes" id="UP000183794">
    <property type="component" value="Unassembled WGS sequence"/>
</dbReference>
<dbReference type="Gene3D" id="3.40.720.10">
    <property type="entry name" value="Alkaline Phosphatase, subunit A"/>
    <property type="match status" value="1"/>
</dbReference>
<keyword evidence="2" id="KW-1003">Cell membrane</keyword>
<organism evidence="10 11">
    <name type="scientific">Moritella viscosa</name>
    <dbReference type="NCBI Taxonomy" id="80854"/>
    <lineage>
        <taxon>Bacteria</taxon>
        <taxon>Pseudomonadati</taxon>
        <taxon>Pseudomonadota</taxon>
        <taxon>Gammaproteobacteria</taxon>
        <taxon>Alteromonadales</taxon>
        <taxon>Moritellaceae</taxon>
        <taxon>Moritella</taxon>
    </lineage>
</organism>
<evidence type="ECO:0000256" key="5">
    <source>
        <dbReference type="ARBA" id="ARBA00022989"/>
    </source>
</evidence>
<dbReference type="GO" id="GO:0005886">
    <property type="term" value="C:plasma membrane"/>
    <property type="evidence" value="ECO:0007669"/>
    <property type="project" value="UniProtKB-SubCell"/>
</dbReference>
<dbReference type="PANTHER" id="PTHR30443">
    <property type="entry name" value="INNER MEMBRANE PROTEIN"/>
    <property type="match status" value="1"/>
</dbReference>
<dbReference type="GO" id="GO:0016776">
    <property type="term" value="F:phosphotransferase activity, phosphate group as acceptor"/>
    <property type="evidence" value="ECO:0007669"/>
    <property type="project" value="TreeGrafter"/>
</dbReference>
<evidence type="ECO:0000256" key="4">
    <source>
        <dbReference type="ARBA" id="ARBA00022692"/>
    </source>
</evidence>
<proteinExistence type="inferred from homology"/>
<evidence type="ECO:0000313" key="10">
    <source>
        <dbReference type="EMBL" id="SGY89503.1"/>
    </source>
</evidence>
<name>A0A1L0DLS9_9GAMM</name>
<feature type="transmembrane region" description="Helical" evidence="8">
    <location>
        <begin position="14"/>
        <end position="36"/>
    </location>
</feature>
<protein>
    <recommendedName>
        <fullName evidence="9">Sulfatase N-terminal domain-containing protein</fullName>
    </recommendedName>
</protein>
<evidence type="ECO:0000256" key="2">
    <source>
        <dbReference type="ARBA" id="ARBA00022475"/>
    </source>
</evidence>
<feature type="transmembrane region" description="Helical" evidence="8">
    <location>
        <begin position="77"/>
        <end position="99"/>
    </location>
</feature>
<evidence type="ECO:0000256" key="6">
    <source>
        <dbReference type="ARBA" id="ARBA00023136"/>
    </source>
</evidence>
<evidence type="ECO:0000313" key="11">
    <source>
        <dbReference type="Proteomes" id="UP000183794"/>
    </source>
</evidence>
<gene>
    <name evidence="10" type="ORF">NVI5450_1001</name>
</gene>
<evidence type="ECO:0000259" key="9">
    <source>
        <dbReference type="Pfam" id="PF00884"/>
    </source>
</evidence>
<accession>A0A1L0DLS9</accession>
<dbReference type="GO" id="GO:0009244">
    <property type="term" value="P:lipopolysaccharide core region biosynthetic process"/>
    <property type="evidence" value="ECO:0007669"/>
    <property type="project" value="TreeGrafter"/>
</dbReference>
<feature type="transmembrane region" description="Helical" evidence="8">
    <location>
        <begin position="152"/>
        <end position="171"/>
    </location>
</feature>
<sequence length="540" mass="61521">MLNKIPFSLSKKRIYLTASIFLIYIYYIYIIVDIVSLANTLNYSSIKYMIGVLLKASISTLFIFILSSFFTSKYLNLLLFIIISIISSVILFVKIQYGSFELGSYISIMETNTKETIELFYSIDIPLVVFLQLIITPLILFRLNQILGGFKIKLVIITSLILLISLSSSQAKHNSIFSVSPTGEVVLVPMSRAYYILFNMPLLKPIALSQSYSKLKKIENSPIKVEWENVIVSNSSNKKNYVVIIGESVQKSSLFSYGYHRKTTKPLNETNGMTLISDPIAPAPQTGMALSRILAINNKLNINNNLNIIDLANLSGFNTFWFSNQGQIGIYDSPITNIAKRTDLTIFHNKSYEQANSDFVLIEDLEAHLDGNSNNVYFLHMIGSHFDFCERTKNTIKLEDAYREQLKDDQNCYDDTILNTSIFINKVVSLLESTSLDYEIIYFSDHGLVDIERKPYKSHGVGSLFQRKALEVPLIFISSSKTSSDMQNTTYFMRDFPHTFAEWLGVTATQIDYTKSVFHPRIKQEKYALNDASEIIYFTK</sequence>
<dbReference type="AlphaFoldDB" id="A0A1L0DLS9"/>
<evidence type="ECO:0000256" key="3">
    <source>
        <dbReference type="ARBA" id="ARBA00022679"/>
    </source>
</evidence>
<evidence type="ECO:0000256" key="1">
    <source>
        <dbReference type="ARBA" id="ARBA00004651"/>
    </source>
</evidence>
<dbReference type="PANTHER" id="PTHR30443:SF4">
    <property type="entry name" value="PHOSPHOETHANOLAMINE TRANSFERASE OPGE-RELATED"/>
    <property type="match status" value="1"/>
</dbReference>
<comment type="subcellular location">
    <subcellularLocation>
        <location evidence="1">Cell membrane</location>
        <topology evidence="1">Multi-pass membrane protein</topology>
    </subcellularLocation>
</comment>
<dbReference type="InterPro" id="IPR017850">
    <property type="entry name" value="Alkaline_phosphatase_core_sf"/>
</dbReference>
<dbReference type="SUPFAM" id="SSF53649">
    <property type="entry name" value="Alkaline phosphatase-like"/>
    <property type="match status" value="1"/>
</dbReference>
<dbReference type="InterPro" id="IPR058130">
    <property type="entry name" value="PEA_transf_C"/>
</dbReference>
<dbReference type="Pfam" id="PF00884">
    <property type="entry name" value="Sulfatase"/>
    <property type="match status" value="1"/>
</dbReference>
<dbReference type="CDD" id="cd16017">
    <property type="entry name" value="LptA"/>
    <property type="match status" value="1"/>
</dbReference>
<feature type="domain" description="Sulfatase N-terminal" evidence="9">
    <location>
        <begin position="239"/>
        <end position="506"/>
    </location>
</feature>